<evidence type="ECO:0000313" key="2">
    <source>
        <dbReference type="EMBL" id="EEP80508.1"/>
    </source>
</evidence>
<dbReference type="AlphaFoldDB" id="C4JSB1"/>
<evidence type="ECO:0000313" key="3">
    <source>
        <dbReference type="Proteomes" id="UP000002058"/>
    </source>
</evidence>
<accession>C4JSB1</accession>
<reference evidence="3" key="1">
    <citation type="journal article" date="2009" name="Genome Res.">
        <title>Comparative genomic analyses of the human fungal pathogens Coccidioides and their relatives.</title>
        <authorList>
            <person name="Sharpton T.J."/>
            <person name="Stajich J.E."/>
            <person name="Rounsley S.D."/>
            <person name="Gardner M.J."/>
            <person name="Wortman J.R."/>
            <person name="Jordar V.S."/>
            <person name="Maiti R."/>
            <person name="Kodira C.D."/>
            <person name="Neafsey D.E."/>
            <person name="Zeng Q."/>
            <person name="Hung C.-Y."/>
            <person name="McMahan C."/>
            <person name="Muszewska A."/>
            <person name="Grynberg M."/>
            <person name="Mandel M.A."/>
            <person name="Kellner E.M."/>
            <person name="Barker B.M."/>
            <person name="Galgiani J.N."/>
            <person name="Orbach M.J."/>
            <person name="Kirkland T.N."/>
            <person name="Cole G.T."/>
            <person name="Henn M.R."/>
            <person name="Birren B.W."/>
            <person name="Taylor J.W."/>
        </authorList>
    </citation>
    <scope>NUCLEOTIDE SEQUENCE [LARGE SCALE GENOMIC DNA]</scope>
    <source>
        <strain evidence="3">UAMH 1704</strain>
    </source>
</reference>
<dbReference type="RefSeq" id="XP_002584661.1">
    <property type="nucleotide sequence ID" value="XM_002584615.1"/>
</dbReference>
<dbReference type="eggNOG" id="ENOG502RM7A">
    <property type="taxonomic scope" value="Eukaryota"/>
</dbReference>
<dbReference type="OrthoDB" id="4184863at2759"/>
<name>C4JSB1_UNCRE</name>
<dbReference type="Proteomes" id="UP000002058">
    <property type="component" value="Unassembled WGS sequence"/>
</dbReference>
<keyword evidence="3" id="KW-1185">Reference proteome</keyword>
<protein>
    <submittedName>
        <fullName evidence="2">Uncharacterized protein</fullName>
    </submittedName>
</protein>
<evidence type="ECO:0000256" key="1">
    <source>
        <dbReference type="SAM" id="MobiDB-lite"/>
    </source>
</evidence>
<dbReference type="GeneID" id="8440531"/>
<feature type="compositionally biased region" description="Basic residues" evidence="1">
    <location>
        <begin position="59"/>
        <end position="77"/>
    </location>
</feature>
<feature type="region of interest" description="Disordered" evidence="1">
    <location>
        <begin position="244"/>
        <end position="269"/>
    </location>
</feature>
<dbReference type="EMBL" id="CH476617">
    <property type="protein sequence ID" value="EEP80508.1"/>
    <property type="molecule type" value="Genomic_DNA"/>
</dbReference>
<sequence length="529" mass="57921">MPGQVAQLRTPRTPRTPRARRCLRHDSSPAPRSWHGQHDPRAGRLPRYRPRIPNVIFKRSTHPRSPKRCRRRPRWRQNKLSDDTANPLRSMFSSLSVNDQKAETGVDCTPEKKFQACSPNTRERSFAEIINGALDQNPSGEASGFPNPFGNPGRHPFQPTLNASSPEIKVEPISPVSLFSGPPQPRSQMPTTGALGNFGFGSDQNLFGPKEPSRRLLELVRLNHHRSKELAELVDNFLRRYPGYSQEQHPKTSGNSHGSDHEGQDNGGFLPVAPYVATIPGGGDSPPRYPNGTFRGHMVDQPDAMQPVLSSHASQATTRSTSVAAEEERYPYVPPTPVLAPRDIEFRNSWKLDSGALHAPFSNSGLVRDGCALRNPLCSGRNPCSGHCITNTFAALPPEISSPEELRRVRCSLAPSPEPARQFSMDGIEFSGHAFNQNAHQGCGSGEATPQARETVLWGSETVVNGIDKNSQKSELSLGTLNAETFNRPSRREFFRPNAIQPCPCTPASSPNSPRCTYCGSAGASVLSG</sequence>
<feature type="compositionally biased region" description="Polar residues" evidence="1">
    <location>
        <begin position="245"/>
        <end position="257"/>
    </location>
</feature>
<dbReference type="VEuPathDB" id="FungiDB:UREG_05350"/>
<dbReference type="KEGG" id="ure:UREG_05350"/>
<dbReference type="InParanoid" id="C4JSB1"/>
<feature type="region of interest" description="Disordered" evidence="1">
    <location>
        <begin position="1"/>
        <end position="87"/>
    </location>
</feature>
<proteinExistence type="predicted"/>
<gene>
    <name evidence="2" type="ORF">UREG_05350</name>
</gene>
<dbReference type="HOGENOM" id="CLU_546285_0_0_1"/>
<organism evidence="2 3">
    <name type="scientific">Uncinocarpus reesii (strain UAMH 1704)</name>
    <dbReference type="NCBI Taxonomy" id="336963"/>
    <lineage>
        <taxon>Eukaryota</taxon>
        <taxon>Fungi</taxon>
        <taxon>Dikarya</taxon>
        <taxon>Ascomycota</taxon>
        <taxon>Pezizomycotina</taxon>
        <taxon>Eurotiomycetes</taxon>
        <taxon>Eurotiomycetidae</taxon>
        <taxon>Onygenales</taxon>
        <taxon>Onygenaceae</taxon>
        <taxon>Uncinocarpus</taxon>
    </lineage>
</organism>